<dbReference type="HOGENOM" id="CLU_091233_5_2_11"/>
<evidence type="ECO:0000256" key="2">
    <source>
        <dbReference type="ARBA" id="ARBA00023125"/>
    </source>
</evidence>
<dbReference type="eggNOG" id="COG1522">
    <property type="taxonomic scope" value="Bacteria"/>
</dbReference>
<dbReference type="Proteomes" id="UP000449906">
    <property type="component" value="Unassembled WGS sequence"/>
</dbReference>
<dbReference type="GO" id="GO:0043565">
    <property type="term" value="F:sequence-specific DNA binding"/>
    <property type="evidence" value="ECO:0007669"/>
    <property type="project" value="InterPro"/>
</dbReference>
<dbReference type="Pfam" id="PF22482">
    <property type="entry name" value="AsnC_trans_reg_3"/>
    <property type="match status" value="1"/>
</dbReference>
<dbReference type="PANTHER" id="PTHR30154">
    <property type="entry name" value="LEUCINE-RESPONSIVE REGULATORY PROTEIN"/>
    <property type="match status" value="1"/>
</dbReference>
<dbReference type="SUPFAM" id="SSF46785">
    <property type="entry name" value="Winged helix' DNA-binding domain"/>
    <property type="match status" value="1"/>
</dbReference>
<dbReference type="PRINTS" id="PR00033">
    <property type="entry name" value="HTHASNC"/>
</dbReference>
<dbReference type="SUPFAM" id="SSF54909">
    <property type="entry name" value="Dimeric alpha+beta barrel"/>
    <property type="match status" value="1"/>
</dbReference>
<dbReference type="AlphaFoldDB" id="A0A0A1DMR1"/>
<dbReference type="PANTHER" id="PTHR30154:SF34">
    <property type="entry name" value="TRANSCRIPTIONAL REGULATOR AZLB"/>
    <property type="match status" value="1"/>
</dbReference>
<reference evidence="6 8" key="2">
    <citation type="submission" date="2019-09" db="EMBL/GenBank/DDBJ databases">
        <title>Pimelobacter sp. isolated from Paulinella.</title>
        <authorList>
            <person name="Jeong S.E."/>
        </authorList>
    </citation>
    <scope>NUCLEOTIDE SEQUENCE [LARGE SCALE GENOMIC DNA]</scope>
    <source>
        <strain evidence="6 8">Pch-N</strain>
    </source>
</reference>
<dbReference type="Proteomes" id="UP000030300">
    <property type="component" value="Chromosome"/>
</dbReference>
<dbReference type="InterPro" id="IPR054609">
    <property type="entry name" value="PF0864-like_C"/>
</dbReference>
<dbReference type="Pfam" id="PF13404">
    <property type="entry name" value="HTH_AsnC-type"/>
    <property type="match status" value="1"/>
</dbReference>
<organism evidence="5 7">
    <name type="scientific">Nocardioides simplex</name>
    <name type="common">Arthrobacter simplex</name>
    <dbReference type="NCBI Taxonomy" id="2045"/>
    <lineage>
        <taxon>Bacteria</taxon>
        <taxon>Bacillati</taxon>
        <taxon>Actinomycetota</taxon>
        <taxon>Actinomycetes</taxon>
        <taxon>Propionibacteriales</taxon>
        <taxon>Nocardioidaceae</taxon>
        <taxon>Pimelobacter</taxon>
    </lineage>
</organism>
<evidence type="ECO:0000313" key="6">
    <source>
        <dbReference type="EMBL" id="KAB2810845.1"/>
    </source>
</evidence>
<dbReference type="Gene3D" id="3.30.70.920">
    <property type="match status" value="1"/>
</dbReference>
<feature type="domain" description="HTH asnC-type" evidence="4">
    <location>
        <begin position="9"/>
        <end position="69"/>
    </location>
</feature>
<keyword evidence="7" id="KW-1185">Reference proteome</keyword>
<dbReference type="KEGG" id="psim:KR76_16035"/>
<dbReference type="InterPro" id="IPR019885">
    <property type="entry name" value="Tscrpt_reg_HTH_AsnC-type_CS"/>
</dbReference>
<evidence type="ECO:0000256" key="3">
    <source>
        <dbReference type="ARBA" id="ARBA00023163"/>
    </source>
</evidence>
<sequence>MNKPRSTPLDDVSKAIIAELQEDGRRSYAAIGKAVGLSEAAVRQRVQRLVDSGVMQVVAVTDPTEIGFARQAMIGIRATGELEPIADALAEVKEVDYVVITAGSFDLLAEVVCESDEHLLEIISRRIRTIPGVMTTEALVYLKLRKQTYSWGVR</sequence>
<accession>A0A0A1DMR1</accession>
<dbReference type="SMART" id="SM00344">
    <property type="entry name" value="HTH_ASNC"/>
    <property type="match status" value="1"/>
</dbReference>
<dbReference type="STRING" id="2045.KR76_16035"/>
<dbReference type="GeneID" id="96610344"/>
<keyword evidence="3" id="KW-0804">Transcription</keyword>
<evidence type="ECO:0000259" key="4">
    <source>
        <dbReference type="PROSITE" id="PS50956"/>
    </source>
</evidence>
<dbReference type="EMBL" id="WBVM01000001">
    <property type="protein sequence ID" value="KAB2810845.1"/>
    <property type="molecule type" value="Genomic_DNA"/>
</dbReference>
<dbReference type="PROSITE" id="PS50956">
    <property type="entry name" value="HTH_ASNC_2"/>
    <property type="match status" value="1"/>
</dbReference>
<reference evidence="5 7" key="1">
    <citation type="journal article" date="2015" name="Genome Announc.">
        <title>Complete Genome Sequence of Steroid-Transforming Nocardioides simplex VKM Ac-2033D.</title>
        <authorList>
            <person name="Shtratnikova V.Y."/>
            <person name="Schelkunov M.I."/>
            <person name="Pekov Y.A."/>
            <person name="Fokina V.V."/>
            <person name="Logacheva M.D."/>
            <person name="Sokolov S.L."/>
            <person name="Bragin E.Y."/>
            <person name="Ashapkin V.V."/>
            <person name="Donova M.V."/>
        </authorList>
    </citation>
    <scope>NUCLEOTIDE SEQUENCE [LARGE SCALE GENOMIC DNA]</scope>
    <source>
        <strain evidence="5 7">VKM Ac-2033D</strain>
    </source>
</reference>
<dbReference type="InterPro" id="IPR019888">
    <property type="entry name" value="Tscrpt_reg_AsnC-like"/>
</dbReference>
<dbReference type="EMBL" id="CP009896">
    <property type="protein sequence ID" value="AIY17902.1"/>
    <property type="molecule type" value="Genomic_DNA"/>
</dbReference>
<dbReference type="GO" id="GO:0043200">
    <property type="term" value="P:response to amino acid"/>
    <property type="evidence" value="ECO:0007669"/>
    <property type="project" value="TreeGrafter"/>
</dbReference>
<keyword evidence="1" id="KW-0805">Transcription regulation</keyword>
<name>A0A0A1DMR1_NOCSI</name>
<dbReference type="InterPro" id="IPR036390">
    <property type="entry name" value="WH_DNA-bd_sf"/>
</dbReference>
<dbReference type="InterPro" id="IPR036388">
    <property type="entry name" value="WH-like_DNA-bd_sf"/>
</dbReference>
<dbReference type="PROSITE" id="PS00519">
    <property type="entry name" value="HTH_ASNC_1"/>
    <property type="match status" value="1"/>
</dbReference>
<proteinExistence type="predicted"/>
<dbReference type="InterPro" id="IPR000485">
    <property type="entry name" value="AsnC-type_HTH_dom"/>
</dbReference>
<dbReference type="InterPro" id="IPR011008">
    <property type="entry name" value="Dimeric_a/b-barrel"/>
</dbReference>
<evidence type="ECO:0000313" key="8">
    <source>
        <dbReference type="Proteomes" id="UP000449906"/>
    </source>
</evidence>
<dbReference type="GO" id="GO:0005829">
    <property type="term" value="C:cytosol"/>
    <property type="evidence" value="ECO:0007669"/>
    <property type="project" value="TreeGrafter"/>
</dbReference>
<evidence type="ECO:0000313" key="7">
    <source>
        <dbReference type="Proteomes" id="UP000030300"/>
    </source>
</evidence>
<evidence type="ECO:0000256" key="1">
    <source>
        <dbReference type="ARBA" id="ARBA00023015"/>
    </source>
</evidence>
<evidence type="ECO:0000313" key="5">
    <source>
        <dbReference type="EMBL" id="AIY17902.1"/>
    </source>
</evidence>
<keyword evidence="2" id="KW-0238">DNA-binding</keyword>
<dbReference type="RefSeq" id="WP_038679685.1">
    <property type="nucleotide sequence ID" value="NZ_BJMC01000026.1"/>
</dbReference>
<gene>
    <name evidence="6" type="ORF">F9L07_02550</name>
    <name evidence="5" type="ORF">KR76_16035</name>
</gene>
<protein>
    <submittedName>
        <fullName evidence="6">Lrp/AsnC family transcriptional regulator</fullName>
    </submittedName>
    <submittedName>
        <fullName evidence="5">Transcriptional regulator, AsnC family</fullName>
    </submittedName>
</protein>
<dbReference type="Gene3D" id="1.10.10.10">
    <property type="entry name" value="Winged helix-like DNA-binding domain superfamily/Winged helix DNA-binding domain"/>
    <property type="match status" value="1"/>
</dbReference>